<dbReference type="Pfam" id="PF00182">
    <property type="entry name" value="Glyco_hydro_19"/>
    <property type="match status" value="1"/>
</dbReference>
<name>A0ABP0I512_9DINO</name>
<proteinExistence type="predicted"/>
<dbReference type="Gene3D" id="1.10.530.10">
    <property type="match status" value="1"/>
</dbReference>
<accession>A0ABP0I512</accession>
<comment type="caution">
    <text evidence="1">The sequence shown here is derived from an EMBL/GenBank/DDBJ whole genome shotgun (WGS) entry which is preliminary data.</text>
</comment>
<dbReference type="EMBL" id="CAXAMM010002858">
    <property type="protein sequence ID" value="CAK8997664.1"/>
    <property type="molecule type" value="Genomic_DNA"/>
</dbReference>
<dbReference type="Proteomes" id="UP001642464">
    <property type="component" value="Unassembled WGS sequence"/>
</dbReference>
<gene>
    <name evidence="1" type="ORF">SCF082_LOCUS5291</name>
</gene>
<organism evidence="1 2">
    <name type="scientific">Durusdinium trenchii</name>
    <dbReference type="NCBI Taxonomy" id="1381693"/>
    <lineage>
        <taxon>Eukaryota</taxon>
        <taxon>Sar</taxon>
        <taxon>Alveolata</taxon>
        <taxon>Dinophyceae</taxon>
        <taxon>Suessiales</taxon>
        <taxon>Symbiodiniaceae</taxon>
        <taxon>Durusdinium</taxon>
    </lineage>
</organism>
<sequence>MRLFVVLFAVLAEADVNPEVCVDCDSEDMVLLAHAHVEKHRDSCPEVDALLKDYGEKIGPTGNLFGLGEAWQEVPAFYTWKSYLSAVCQYNKMAVADHVPTFLGESETKVKAMTVVAMMANLKVETLHWTACKERVRMEDGSCPCDKDPDCKGGCSGGKINDYTSEKAKIAGFTITTCNGADAPADGCTDFWGNKVDPKNCWFGRGATQLTWPGNYQGLEAIVQKASSVDLCANPDSICDKDQMAWLTAIAYWQQNSKPWDEAHTFESSLEVIRPADKSANPQREKYYCEWLKALDISPVKPTPRPPMPDHGKTTVKSGEGCWQIADRCCDGQGKDWAKMICHPPACNPAPIAGQTIEYNCKGCP</sequence>
<evidence type="ECO:0000313" key="1">
    <source>
        <dbReference type="EMBL" id="CAK8997664.1"/>
    </source>
</evidence>
<keyword evidence="2" id="KW-1185">Reference proteome</keyword>
<dbReference type="InterPro" id="IPR023346">
    <property type="entry name" value="Lysozyme-like_dom_sf"/>
</dbReference>
<dbReference type="InterPro" id="IPR000726">
    <property type="entry name" value="Glyco_hydro_19_cat"/>
</dbReference>
<evidence type="ECO:0000313" key="2">
    <source>
        <dbReference type="Proteomes" id="UP001642464"/>
    </source>
</evidence>
<dbReference type="SUPFAM" id="SSF53955">
    <property type="entry name" value="Lysozyme-like"/>
    <property type="match status" value="1"/>
</dbReference>
<protein>
    <submittedName>
        <fullName evidence="1">Uncharacterized protein</fullName>
    </submittedName>
</protein>
<reference evidence="1 2" key="1">
    <citation type="submission" date="2024-02" db="EMBL/GenBank/DDBJ databases">
        <authorList>
            <person name="Chen Y."/>
            <person name="Shah S."/>
            <person name="Dougan E. K."/>
            <person name="Thang M."/>
            <person name="Chan C."/>
        </authorList>
    </citation>
    <scope>NUCLEOTIDE SEQUENCE [LARGE SCALE GENOMIC DNA]</scope>
</reference>